<sequence length="247" mass="27909">MPANNQPDRPQQLKLVKALGYNIINDSPIDSENVLQQHFRALNLHHLAELIDSILGELTVGDVQKTITVDAGPPPKLCFEYCNTNPLTFDDELYLHRTFESIEDGLIVKHDVLTLPTIYQKQNIGKAVLAAFLQQYEAAGVKKIKLLAALSTGGYAWARAGFKAIDKAEVDIILAKARQMLSPLEYSIIQRLYDGHYNSNAKNSAFAIEEWARLKFMKPVLLNSKWHGELDLTDIKELSKFRDYVTR</sequence>
<dbReference type="EMBL" id="MBTF01000034">
    <property type="protein sequence ID" value="OOQ58174.1"/>
    <property type="molecule type" value="Genomic_DNA"/>
</dbReference>
<organism evidence="1 2">
    <name type="scientific">Mucilaginibacter pedocola</name>
    <dbReference type="NCBI Taxonomy" id="1792845"/>
    <lineage>
        <taxon>Bacteria</taxon>
        <taxon>Pseudomonadati</taxon>
        <taxon>Bacteroidota</taxon>
        <taxon>Sphingobacteriia</taxon>
        <taxon>Sphingobacteriales</taxon>
        <taxon>Sphingobacteriaceae</taxon>
        <taxon>Mucilaginibacter</taxon>
    </lineage>
</organism>
<gene>
    <name evidence="1" type="ORF">BC343_11025</name>
</gene>
<dbReference type="AlphaFoldDB" id="A0A1S9PB30"/>
<evidence type="ECO:0000313" key="2">
    <source>
        <dbReference type="Proteomes" id="UP000189739"/>
    </source>
</evidence>
<evidence type="ECO:0000313" key="1">
    <source>
        <dbReference type="EMBL" id="OOQ58174.1"/>
    </source>
</evidence>
<dbReference type="STRING" id="1792845.BC343_11025"/>
<dbReference type="OrthoDB" id="678266at2"/>
<accession>A0A1S9PB30</accession>
<dbReference type="Proteomes" id="UP000189739">
    <property type="component" value="Unassembled WGS sequence"/>
</dbReference>
<keyword evidence="2" id="KW-1185">Reference proteome</keyword>
<protein>
    <submittedName>
        <fullName evidence="1">Uncharacterized protein</fullName>
    </submittedName>
</protein>
<name>A0A1S9PB30_9SPHI</name>
<reference evidence="1 2" key="1">
    <citation type="submission" date="2016-07" db="EMBL/GenBank/DDBJ databases">
        <title>Genomic analysis of zinc-resistant bacterium Mucilaginibacter pedocola TBZ30.</title>
        <authorList>
            <person name="Huang J."/>
            <person name="Tang J."/>
        </authorList>
    </citation>
    <scope>NUCLEOTIDE SEQUENCE [LARGE SCALE GENOMIC DNA]</scope>
    <source>
        <strain evidence="1 2">TBZ30</strain>
    </source>
</reference>
<proteinExistence type="predicted"/>
<dbReference type="RefSeq" id="WP_078349905.1">
    <property type="nucleotide sequence ID" value="NZ_MBTF01000034.1"/>
</dbReference>
<comment type="caution">
    <text evidence="1">The sequence shown here is derived from an EMBL/GenBank/DDBJ whole genome shotgun (WGS) entry which is preliminary data.</text>
</comment>